<evidence type="ECO:0000313" key="3">
    <source>
        <dbReference type="Proteomes" id="UP001576780"/>
    </source>
</evidence>
<dbReference type="PANTHER" id="PTHR34107">
    <property type="entry name" value="SLL0198 PROTEIN-RELATED"/>
    <property type="match status" value="1"/>
</dbReference>
<feature type="domain" description="Putative restriction endonuclease" evidence="1">
    <location>
        <begin position="8"/>
        <end position="172"/>
    </location>
</feature>
<evidence type="ECO:0000313" key="2">
    <source>
        <dbReference type="EMBL" id="MFB2833884.1"/>
    </source>
</evidence>
<dbReference type="PANTHER" id="PTHR34107:SF7">
    <property type="entry name" value="SLR2092 PROTEIN"/>
    <property type="match status" value="1"/>
</dbReference>
<protein>
    <submittedName>
        <fullName evidence="2">Uma2 family endonuclease</fullName>
    </submittedName>
</protein>
<dbReference type="Pfam" id="PF05685">
    <property type="entry name" value="Uma2"/>
    <property type="match status" value="1"/>
</dbReference>
<proteinExistence type="predicted"/>
<reference evidence="2 3" key="1">
    <citation type="submission" date="2024-09" db="EMBL/GenBank/DDBJ databases">
        <title>Floridaenema gen nov. (Aerosakkonemataceae, Aerosakkonematales ord. nov., Cyanobacteria) from benthic tropical and subtropical fresh waters, with the description of four new species.</title>
        <authorList>
            <person name="Moretto J.A."/>
            <person name="Berthold D.E."/>
            <person name="Lefler F.W."/>
            <person name="Huang I.-S."/>
            <person name="Laughinghouse H. IV."/>
        </authorList>
    </citation>
    <scope>NUCLEOTIDE SEQUENCE [LARGE SCALE GENOMIC DNA]</scope>
    <source>
        <strain evidence="2 3">BLCC-F167</strain>
    </source>
</reference>
<dbReference type="GO" id="GO:0004519">
    <property type="term" value="F:endonuclease activity"/>
    <property type="evidence" value="ECO:0007669"/>
    <property type="project" value="UniProtKB-KW"/>
</dbReference>
<dbReference type="InterPro" id="IPR011335">
    <property type="entry name" value="Restrct_endonuc-II-like"/>
</dbReference>
<dbReference type="EMBL" id="JBHFNT010000048">
    <property type="protein sequence ID" value="MFB2833884.1"/>
    <property type="molecule type" value="Genomic_DNA"/>
</dbReference>
<dbReference type="InterPro" id="IPR008538">
    <property type="entry name" value="Uma2"/>
</dbReference>
<dbReference type="CDD" id="cd06260">
    <property type="entry name" value="DUF820-like"/>
    <property type="match status" value="1"/>
</dbReference>
<dbReference type="Gene3D" id="3.90.1570.10">
    <property type="entry name" value="tt1808, chain A"/>
    <property type="match status" value="1"/>
</dbReference>
<evidence type="ECO:0000259" key="1">
    <source>
        <dbReference type="Pfam" id="PF05685"/>
    </source>
</evidence>
<comment type="caution">
    <text evidence="2">The sequence shown here is derived from an EMBL/GenBank/DDBJ whole genome shotgun (WGS) entry which is preliminary data.</text>
</comment>
<accession>A0ABV4WFP0</accession>
<dbReference type="InterPro" id="IPR012296">
    <property type="entry name" value="Nuclease_put_TT1808"/>
</dbReference>
<dbReference type="RefSeq" id="WP_413276334.1">
    <property type="nucleotide sequence ID" value="NZ_JBHFNT010000048.1"/>
</dbReference>
<gene>
    <name evidence="2" type="ORF">ACE1CA_05065</name>
</gene>
<keyword evidence="2" id="KW-0378">Hydrolase</keyword>
<sequence length="181" mass="20140">MSSLTIKDLEKLQAEHPDYRMELVDGNIIVMSPSGYESDEVATEAARLLGNWVKPRKLGRVTGSSAGFNLPNSDLRAPDVSFVLAERLRKSPRSFAELAPDLMVEVKSPSDRLKSLRKKIEDFLSLGTRIGILINPEKHIVEVYRLGQDVVILGDGDVLTIPDLLPGWELAISDLWSPEFE</sequence>
<name>A0ABV4WFP0_9CYAN</name>
<dbReference type="SUPFAM" id="SSF52980">
    <property type="entry name" value="Restriction endonuclease-like"/>
    <property type="match status" value="1"/>
</dbReference>
<organism evidence="2 3">
    <name type="scientific">Floridaenema evergladense BLCC-F167</name>
    <dbReference type="NCBI Taxonomy" id="3153639"/>
    <lineage>
        <taxon>Bacteria</taxon>
        <taxon>Bacillati</taxon>
        <taxon>Cyanobacteriota</taxon>
        <taxon>Cyanophyceae</taxon>
        <taxon>Oscillatoriophycideae</taxon>
        <taxon>Aerosakkonematales</taxon>
        <taxon>Aerosakkonemataceae</taxon>
        <taxon>Floridanema</taxon>
        <taxon>Floridanema evergladense</taxon>
    </lineage>
</organism>
<keyword evidence="2" id="KW-0255">Endonuclease</keyword>
<dbReference type="Proteomes" id="UP001576780">
    <property type="component" value="Unassembled WGS sequence"/>
</dbReference>
<keyword evidence="3" id="KW-1185">Reference proteome</keyword>
<keyword evidence="2" id="KW-0540">Nuclease</keyword>